<dbReference type="InterPro" id="IPR019257">
    <property type="entry name" value="MeTrfase_dom"/>
</dbReference>
<evidence type="ECO:0000259" key="3">
    <source>
        <dbReference type="Pfam" id="PF10017"/>
    </source>
</evidence>
<evidence type="ECO:0000313" key="5">
    <source>
        <dbReference type="Proteomes" id="UP001595796"/>
    </source>
</evidence>
<evidence type="ECO:0000256" key="2">
    <source>
        <dbReference type="ARBA" id="ARBA00022679"/>
    </source>
</evidence>
<name>A0ABV9Z7C5_9HYPH</name>
<dbReference type="InterPro" id="IPR051128">
    <property type="entry name" value="EgtD_Methyltrsf_superfamily"/>
</dbReference>
<dbReference type="EC" id="2.1.1.44" evidence="4"/>
<evidence type="ECO:0000256" key="1">
    <source>
        <dbReference type="ARBA" id="ARBA00022603"/>
    </source>
</evidence>
<dbReference type="NCBIfam" id="TIGR03438">
    <property type="entry name" value="egtD_ergothio"/>
    <property type="match status" value="1"/>
</dbReference>
<dbReference type="PIRSF" id="PIRSF018005">
    <property type="entry name" value="UCP018005"/>
    <property type="match status" value="1"/>
</dbReference>
<proteinExistence type="predicted"/>
<sequence length="325" mass="36145">MSPDLAAMLRLDPDALPPVEGRSAFYDDVMRGLTLRQKTLPAKYFYDTEGSRLFDRICELPEYYPTRTEIGILRDHADDIAAFAGEKAALIEFGSGSSTKVRLLLGAMRHPAYVPIDISGEHMIEAVERLRLDYPDVPMHPVETDFTQDAALPTIISGRRRIGFFPGSTIGNFTPDQAEAFLRRAAGTLGAGAGFVVGVDLKKDPAVLHAAYNDRQGVTAAFNLNLLARINRELHGEIDLAHFRHLAFYNAAAGRVEMHIESLKRQRVRIAGDMFAFRNGETIHTENSCKYAVDEFQALAKRAGWHPEVCFTDADKLFSVHLLAR</sequence>
<feature type="domain" description="Histidine-specific methyltransferase SAM-dependent" evidence="3">
    <location>
        <begin position="26"/>
        <end position="324"/>
    </location>
</feature>
<keyword evidence="1 4" id="KW-0489">Methyltransferase</keyword>
<dbReference type="PANTHER" id="PTHR43397:SF1">
    <property type="entry name" value="ERGOTHIONEINE BIOSYNTHESIS PROTEIN 1"/>
    <property type="match status" value="1"/>
</dbReference>
<keyword evidence="5" id="KW-1185">Reference proteome</keyword>
<dbReference type="Gene3D" id="3.40.50.150">
    <property type="entry name" value="Vaccinia Virus protein VP39"/>
    <property type="match status" value="1"/>
</dbReference>
<dbReference type="Proteomes" id="UP001595796">
    <property type="component" value="Unassembled WGS sequence"/>
</dbReference>
<reference evidence="5" key="1">
    <citation type="journal article" date="2019" name="Int. J. Syst. Evol. Microbiol.">
        <title>The Global Catalogue of Microorganisms (GCM) 10K type strain sequencing project: providing services to taxonomists for standard genome sequencing and annotation.</title>
        <authorList>
            <consortium name="The Broad Institute Genomics Platform"/>
            <consortium name="The Broad Institute Genome Sequencing Center for Infectious Disease"/>
            <person name="Wu L."/>
            <person name="Ma J."/>
        </authorList>
    </citation>
    <scope>NUCLEOTIDE SEQUENCE [LARGE SCALE GENOMIC DNA]</scope>
    <source>
        <strain evidence="5">CGMCC 1.16444</strain>
    </source>
</reference>
<gene>
    <name evidence="4" type="primary">egtD</name>
    <name evidence="4" type="ORF">ACFPFW_15785</name>
</gene>
<dbReference type="SUPFAM" id="SSF53335">
    <property type="entry name" value="S-adenosyl-L-methionine-dependent methyltransferases"/>
    <property type="match status" value="1"/>
</dbReference>
<protein>
    <submittedName>
        <fullName evidence="4">L-histidine N(Alpha)-methyltransferase</fullName>
        <ecNumber evidence="4">2.1.1.44</ecNumber>
    </submittedName>
</protein>
<dbReference type="GO" id="GO:0032259">
    <property type="term" value="P:methylation"/>
    <property type="evidence" value="ECO:0007669"/>
    <property type="project" value="UniProtKB-KW"/>
</dbReference>
<dbReference type="InterPro" id="IPR035094">
    <property type="entry name" value="EgtD"/>
</dbReference>
<organism evidence="4 5">
    <name type="scientific">Flaviflagellibacter deserti</name>
    <dbReference type="NCBI Taxonomy" id="2267266"/>
    <lineage>
        <taxon>Bacteria</taxon>
        <taxon>Pseudomonadati</taxon>
        <taxon>Pseudomonadota</taxon>
        <taxon>Alphaproteobacteria</taxon>
        <taxon>Hyphomicrobiales</taxon>
        <taxon>Flaviflagellibacter</taxon>
    </lineage>
</organism>
<keyword evidence="2 4" id="KW-0808">Transferase</keyword>
<dbReference type="GO" id="GO:0052706">
    <property type="term" value="F:L-histidine N(alpha)-methyltransferase activity"/>
    <property type="evidence" value="ECO:0007669"/>
    <property type="project" value="UniProtKB-EC"/>
</dbReference>
<dbReference type="EMBL" id="JBHSJF010000008">
    <property type="protein sequence ID" value="MFC5069479.1"/>
    <property type="molecule type" value="Genomic_DNA"/>
</dbReference>
<comment type="caution">
    <text evidence="4">The sequence shown here is derived from an EMBL/GenBank/DDBJ whole genome shotgun (WGS) entry which is preliminary data.</text>
</comment>
<dbReference type="Pfam" id="PF10017">
    <property type="entry name" value="Methyltransf_33"/>
    <property type="match status" value="1"/>
</dbReference>
<dbReference type="PANTHER" id="PTHR43397">
    <property type="entry name" value="ERGOTHIONEINE BIOSYNTHESIS PROTEIN 1"/>
    <property type="match status" value="1"/>
</dbReference>
<evidence type="ECO:0000313" key="4">
    <source>
        <dbReference type="EMBL" id="MFC5069479.1"/>
    </source>
</evidence>
<dbReference type="InterPro" id="IPR029063">
    <property type="entry name" value="SAM-dependent_MTases_sf"/>
</dbReference>
<dbReference type="RefSeq" id="WP_114958304.1">
    <property type="nucleotide sequence ID" value="NZ_JBHSJF010000008.1"/>
</dbReference>
<accession>A0ABV9Z7C5</accession>
<dbReference type="InterPro" id="IPR017804">
    <property type="entry name" value="MeTrfase_EgtD-like"/>
</dbReference>